<evidence type="ECO:0000256" key="1">
    <source>
        <dbReference type="SAM" id="Phobius"/>
    </source>
</evidence>
<proteinExistence type="predicted"/>
<evidence type="ECO:0000313" key="3">
    <source>
        <dbReference type="Proteomes" id="UP000592180"/>
    </source>
</evidence>
<keyword evidence="3" id="KW-1185">Reference proteome</keyword>
<accession>A0A840KFV0</accession>
<dbReference type="AlphaFoldDB" id="A0A840KFV0"/>
<keyword evidence="1" id="KW-0472">Membrane</keyword>
<gene>
    <name evidence="2" type="ORF">HNP38_003562</name>
</gene>
<feature type="transmembrane region" description="Helical" evidence="1">
    <location>
        <begin position="66"/>
        <end position="89"/>
    </location>
</feature>
<dbReference type="RefSeq" id="WP_194299364.1">
    <property type="nucleotide sequence ID" value="NZ_JACHLE010000008.1"/>
</dbReference>
<reference evidence="2 3" key="1">
    <citation type="submission" date="2020-08" db="EMBL/GenBank/DDBJ databases">
        <title>Functional genomics of gut bacteria from endangered species of beetles.</title>
        <authorList>
            <person name="Carlos-Shanley C."/>
        </authorList>
    </citation>
    <scope>NUCLEOTIDE SEQUENCE [LARGE SCALE GENOMIC DNA]</scope>
    <source>
        <strain evidence="2 3">S00151</strain>
    </source>
</reference>
<evidence type="ECO:0000313" key="2">
    <source>
        <dbReference type="EMBL" id="MBB4808221.1"/>
    </source>
</evidence>
<feature type="transmembrane region" description="Helical" evidence="1">
    <location>
        <begin position="34"/>
        <end position="54"/>
    </location>
</feature>
<keyword evidence="1" id="KW-0812">Transmembrane</keyword>
<keyword evidence="1" id="KW-1133">Transmembrane helix</keyword>
<name>A0A840KFV0_9FLAO</name>
<protein>
    <recommendedName>
        <fullName evidence="4">LIVCS family branched-chain amino acid:cation transporter</fullName>
    </recommendedName>
</protein>
<comment type="caution">
    <text evidence="2">The sequence shown here is derived from an EMBL/GenBank/DDBJ whole genome shotgun (WGS) entry which is preliminary data.</text>
</comment>
<sequence length="95" mass="10281">MTAQQKTKIIYAIPALLLGAAFLGNLFIEGFNWSFVDFMGAGLLLFGTAFLITMIVNSKRSLQNKILISGIIILILVLVWMELAVGIFGSPFAGS</sequence>
<organism evidence="2 3">
    <name type="scientific">Chryseobacterium defluvii</name>
    <dbReference type="NCBI Taxonomy" id="160396"/>
    <lineage>
        <taxon>Bacteria</taxon>
        <taxon>Pseudomonadati</taxon>
        <taxon>Bacteroidota</taxon>
        <taxon>Flavobacteriia</taxon>
        <taxon>Flavobacteriales</taxon>
        <taxon>Weeksellaceae</taxon>
        <taxon>Chryseobacterium group</taxon>
        <taxon>Chryseobacterium</taxon>
    </lineage>
</organism>
<dbReference type="EMBL" id="JACHLE010000008">
    <property type="protein sequence ID" value="MBB4808221.1"/>
    <property type="molecule type" value="Genomic_DNA"/>
</dbReference>
<feature type="transmembrane region" description="Helical" evidence="1">
    <location>
        <begin position="9"/>
        <end position="28"/>
    </location>
</feature>
<evidence type="ECO:0008006" key="4">
    <source>
        <dbReference type="Google" id="ProtNLM"/>
    </source>
</evidence>
<dbReference type="Proteomes" id="UP000592180">
    <property type="component" value="Unassembled WGS sequence"/>
</dbReference>